<dbReference type="EMBL" id="MCGR01000047">
    <property type="protein sequence ID" value="ORY73228.1"/>
    <property type="molecule type" value="Genomic_DNA"/>
</dbReference>
<evidence type="ECO:0008006" key="3">
    <source>
        <dbReference type="Google" id="ProtNLM"/>
    </source>
</evidence>
<sequence length="403" mass="45100">MPELPDEVLQIILKMIPSAIKYDYKQQFNERKKVTIHTVGLACCLVSRRFLPFGRKLLYRRVCTSSASTEDVYNDWIESDRRPGPIVEGLLEKPHLGAVVEEWVHVERDYPGDESAVLKIEDLERCLEGGTKPPEVFAPHEAPSSALDILRPPFASELEQIHLDLRPLSPRVVVPLKLNEPLQRATSLASFTLGGVEIVSSPAASLASPTSLRSLVIYDGHLNSLLPLIEATPLLTKLKIYIGHDFEPTLESQGVRPLSKLHLGLEKLSYKHRVHDMFSDAPFQWFDPSFIDSIQGFISSFPNLVELDFGAGGFGKSIDLHKLPRRLEKLTILENGGVLDPAAGPTLQDLKEWLQKGGGPKLKVLRLRDRSSVWKEQTEGVRKACKDRGVELKLKSLLESFEV</sequence>
<name>A0A1Y2ENV2_9BASI</name>
<gene>
    <name evidence="1" type="ORF">BCR35DRAFT_333738</name>
</gene>
<dbReference type="InParanoid" id="A0A1Y2ENV2"/>
<dbReference type="Proteomes" id="UP000193467">
    <property type="component" value="Unassembled WGS sequence"/>
</dbReference>
<dbReference type="AlphaFoldDB" id="A0A1Y2ENV2"/>
<dbReference type="SUPFAM" id="SSF52058">
    <property type="entry name" value="L domain-like"/>
    <property type="match status" value="1"/>
</dbReference>
<evidence type="ECO:0000313" key="1">
    <source>
        <dbReference type="EMBL" id="ORY73228.1"/>
    </source>
</evidence>
<comment type="caution">
    <text evidence="1">The sequence shown here is derived from an EMBL/GenBank/DDBJ whole genome shotgun (WGS) entry which is preliminary data.</text>
</comment>
<accession>A0A1Y2ENV2</accession>
<proteinExistence type="predicted"/>
<protein>
    <recommendedName>
        <fullName evidence="3">F-box domain-containing protein</fullName>
    </recommendedName>
</protein>
<evidence type="ECO:0000313" key="2">
    <source>
        <dbReference type="Proteomes" id="UP000193467"/>
    </source>
</evidence>
<reference evidence="1 2" key="1">
    <citation type="submission" date="2016-07" db="EMBL/GenBank/DDBJ databases">
        <title>Pervasive Adenine N6-methylation of Active Genes in Fungi.</title>
        <authorList>
            <consortium name="DOE Joint Genome Institute"/>
            <person name="Mondo S.J."/>
            <person name="Dannebaum R.O."/>
            <person name="Kuo R.C."/>
            <person name="Labutti K."/>
            <person name="Haridas S."/>
            <person name="Kuo A."/>
            <person name="Salamov A."/>
            <person name="Ahrendt S.R."/>
            <person name="Lipzen A."/>
            <person name="Sullivan W."/>
            <person name="Andreopoulos W.B."/>
            <person name="Clum A."/>
            <person name="Lindquist E."/>
            <person name="Daum C."/>
            <person name="Ramamoorthy G.K."/>
            <person name="Gryganskyi A."/>
            <person name="Culley D."/>
            <person name="Magnuson J.K."/>
            <person name="James T.Y."/>
            <person name="O'Malley M.A."/>
            <person name="Stajich J.E."/>
            <person name="Spatafora J.W."/>
            <person name="Visel A."/>
            <person name="Grigoriev I.V."/>
        </authorList>
    </citation>
    <scope>NUCLEOTIDE SEQUENCE [LARGE SCALE GENOMIC DNA]</scope>
    <source>
        <strain evidence="1 2">62-1032</strain>
    </source>
</reference>
<organism evidence="1 2">
    <name type="scientific">Leucosporidium creatinivorum</name>
    <dbReference type="NCBI Taxonomy" id="106004"/>
    <lineage>
        <taxon>Eukaryota</taxon>
        <taxon>Fungi</taxon>
        <taxon>Dikarya</taxon>
        <taxon>Basidiomycota</taxon>
        <taxon>Pucciniomycotina</taxon>
        <taxon>Microbotryomycetes</taxon>
        <taxon>Leucosporidiales</taxon>
        <taxon>Leucosporidium</taxon>
    </lineage>
</organism>
<keyword evidence="2" id="KW-1185">Reference proteome</keyword>
<dbReference type="InterPro" id="IPR032675">
    <property type="entry name" value="LRR_dom_sf"/>
</dbReference>
<dbReference type="Gene3D" id="3.80.10.10">
    <property type="entry name" value="Ribonuclease Inhibitor"/>
    <property type="match status" value="1"/>
</dbReference>